<evidence type="ECO:0000313" key="7">
    <source>
        <dbReference type="Proteomes" id="UP001314205"/>
    </source>
</evidence>
<evidence type="ECO:0000256" key="3">
    <source>
        <dbReference type="ARBA" id="ARBA00023038"/>
    </source>
</evidence>
<keyword evidence="1 4" id="KW-0479">Metal-binding</keyword>
<name>A0AAV1LCB0_9NEOP</name>
<evidence type="ECO:0000259" key="5">
    <source>
        <dbReference type="PROSITE" id="PS50023"/>
    </source>
</evidence>
<gene>
    <name evidence="6" type="ORF">PARMNEM_LOCUS12845</name>
</gene>
<dbReference type="PROSITE" id="PS50023">
    <property type="entry name" value="LIM_DOMAIN_2"/>
    <property type="match status" value="1"/>
</dbReference>
<keyword evidence="7" id="KW-1185">Reference proteome</keyword>
<keyword evidence="2 4" id="KW-0862">Zinc</keyword>
<evidence type="ECO:0000313" key="6">
    <source>
        <dbReference type="EMBL" id="CAK1592988.1"/>
    </source>
</evidence>
<evidence type="ECO:0000256" key="1">
    <source>
        <dbReference type="ARBA" id="ARBA00022723"/>
    </source>
</evidence>
<dbReference type="EMBL" id="CAVLGL010000088">
    <property type="protein sequence ID" value="CAK1592988.1"/>
    <property type="molecule type" value="Genomic_DNA"/>
</dbReference>
<dbReference type="InterPro" id="IPR001781">
    <property type="entry name" value="Znf_LIM"/>
</dbReference>
<protein>
    <recommendedName>
        <fullName evidence="5">LIM zinc-binding domain-containing protein</fullName>
    </recommendedName>
</protein>
<feature type="domain" description="LIM zinc-binding" evidence="5">
    <location>
        <begin position="4"/>
        <end position="63"/>
    </location>
</feature>
<dbReference type="Proteomes" id="UP001314205">
    <property type="component" value="Unassembled WGS sequence"/>
</dbReference>
<accession>A0AAV1LCB0</accession>
<evidence type="ECO:0000256" key="4">
    <source>
        <dbReference type="PROSITE-ProRule" id="PRU00125"/>
    </source>
</evidence>
<organism evidence="6 7">
    <name type="scientific">Parnassius mnemosyne</name>
    <name type="common">clouded apollo</name>
    <dbReference type="NCBI Taxonomy" id="213953"/>
    <lineage>
        <taxon>Eukaryota</taxon>
        <taxon>Metazoa</taxon>
        <taxon>Ecdysozoa</taxon>
        <taxon>Arthropoda</taxon>
        <taxon>Hexapoda</taxon>
        <taxon>Insecta</taxon>
        <taxon>Pterygota</taxon>
        <taxon>Neoptera</taxon>
        <taxon>Endopterygota</taxon>
        <taxon>Lepidoptera</taxon>
        <taxon>Glossata</taxon>
        <taxon>Ditrysia</taxon>
        <taxon>Papilionoidea</taxon>
        <taxon>Papilionidae</taxon>
        <taxon>Parnassiinae</taxon>
        <taxon>Parnassini</taxon>
        <taxon>Parnassius</taxon>
        <taxon>Driopa</taxon>
    </lineage>
</organism>
<comment type="caution">
    <text evidence="6">The sequence shown here is derived from an EMBL/GenBank/DDBJ whole genome shotgun (WGS) entry which is preliminary data.</text>
</comment>
<sequence length="327" mass="37538">MIFNRCEHCADPVYINERILRNGYSYHRKCQKCYLCSETNLQDSEVFQGIIICSSCSNRIFHNNSLSHGPSHNKLSKQKYRNKKKLSSDLTSDAYLGHDLIELAKIVASISSNASSKHILKINESDFSGPIRLRDLQEKSVLLFKTPATHLQFPPWCCSCSWAAVVAYNQKHNYFSDMRIAELGASTEIANMALRKKSYSNLDKVKSVPSLTKTPVSNVSTLDSDISGDGNKTWTETTYSTLSSSQKKHWVDRRIRSMVKLPFKSFKRNILRRSSLVSELMTVEEDKNILKIINMLFHEEIAEHHRRGLKRLYSTINRRNSPQKLGW</sequence>
<keyword evidence="3 4" id="KW-0440">LIM domain</keyword>
<evidence type="ECO:0000256" key="2">
    <source>
        <dbReference type="ARBA" id="ARBA00022833"/>
    </source>
</evidence>
<proteinExistence type="predicted"/>
<reference evidence="6 7" key="1">
    <citation type="submission" date="2023-11" db="EMBL/GenBank/DDBJ databases">
        <authorList>
            <person name="Hedman E."/>
            <person name="Englund M."/>
            <person name="Stromberg M."/>
            <person name="Nyberg Akerstrom W."/>
            <person name="Nylinder S."/>
            <person name="Jareborg N."/>
            <person name="Kallberg Y."/>
            <person name="Kronander E."/>
        </authorList>
    </citation>
    <scope>NUCLEOTIDE SEQUENCE [LARGE SCALE GENOMIC DNA]</scope>
</reference>
<dbReference type="GO" id="GO:0046872">
    <property type="term" value="F:metal ion binding"/>
    <property type="evidence" value="ECO:0007669"/>
    <property type="project" value="UniProtKB-KW"/>
</dbReference>
<dbReference type="Gene3D" id="2.10.110.10">
    <property type="entry name" value="Cysteine Rich Protein"/>
    <property type="match status" value="1"/>
</dbReference>
<dbReference type="AlphaFoldDB" id="A0AAV1LCB0"/>